<feature type="transmembrane region" description="Helical" evidence="1">
    <location>
        <begin position="35"/>
        <end position="59"/>
    </location>
</feature>
<dbReference type="AlphaFoldDB" id="A0A6L3VRJ8"/>
<sequence length="132" mass="14206">MPDFFEPAAGADRRDVQRYDRTPAYGRHRQTGMRVVHLSISVLPAAVVALLGAVAVAVLYDGGALPRPTRIVLVAAALGAVTVLLAAAWAADAATRRVERQRAQGAGRDLEAVRRRLGELAFLAARGRRELR</sequence>
<keyword evidence="3" id="KW-1185">Reference proteome</keyword>
<gene>
    <name evidence="2" type="ORF">F9B16_29795</name>
</gene>
<accession>A0A6L3VRJ8</accession>
<evidence type="ECO:0000256" key="1">
    <source>
        <dbReference type="SAM" id="Phobius"/>
    </source>
</evidence>
<name>A0A6L3VRJ8_9ACTN</name>
<evidence type="ECO:0000313" key="2">
    <source>
        <dbReference type="EMBL" id="KAB2372636.1"/>
    </source>
</evidence>
<comment type="caution">
    <text evidence="2">The sequence shown here is derived from an EMBL/GenBank/DDBJ whole genome shotgun (WGS) entry which is preliminary data.</text>
</comment>
<protein>
    <submittedName>
        <fullName evidence="2">Uncharacterized protein</fullName>
    </submittedName>
</protein>
<dbReference type="EMBL" id="WBMR01000107">
    <property type="protein sequence ID" value="KAB2372636.1"/>
    <property type="molecule type" value="Genomic_DNA"/>
</dbReference>
<feature type="non-terminal residue" evidence="2">
    <location>
        <position position="132"/>
    </location>
</feature>
<dbReference type="Proteomes" id="UP000483004">
    <property type="component" value="Unassembled WGS sequence"/>
</dbReference>
<feature type="transmembrane region" description="Helical" evidence="1">
    <location>
        <begin position="71"/>
        <end position="91"/>
    </location>
</feature>
<evidence type="ECO:0000313" key="3">
    <source>
        <dbReference type="Proteomes" id="UP000483004"/>
    </source>
</evidence>
<keyword evidence="1" id="KW-0472">Membrane</keyword>
<proteinExistence type="predicted"/>
<reference evidence="2 3" key="1">
    <citation type="submission" date="2019-09" db="EMBL/GenBank/DDBJ databases">
        <title>Actinomadura physcomitrii sp. nov., a novel actinomycete isolated from moss [Physcomitrium sphaericum (Ludw) Fuernr].</title>
        <authorList>
            <person name="Liu C."/>
            <person name="Zhuang X."/>
        </authorList>
    </citation>
    <scope>NUCLEOTIDE SEQUENCE [LARGE SCALE GENOMIC DNA]</scope>
    <source>
        <strain evidence="2 3">CYP1-1B</strain>
    </source>
</reference>
<keyword evidence="1" id="KW-1133">Transmembrane helix</keyword>
<organism evidence="2 3">
    <name type="scientific">Actinomadura montaniterrae</name>
    <dbReference type="NCBI Taxonomy" id="1803903"/>
    <lineage>
        <taxon>Bacteria</taxon>
        <taxon>Bacillati</taxon>
        <taxon>Actinomycetota</taxon>
        <taxon>Actinomycetes</taxon>
        <taxon>Streptosporangiales</taxon>
        <taxon>Thermomonosporaceae</taxon>
        <taxon>Actinomadura</taxon>
    </lineage>
</organism>
<keyword evidence="1" id="KW-0812">Transmembrane</keyword>